<dbReference type="KEGG" id="slo:Shew_1466"/>
<feature type="compositionally biased region" description="Polar residues" evidence="1">
    <location>
        <begin position="397"/>
        <end position="413"/>
    </location>
</feature>
<dbReference type="Proteomes" id="UP000001558">
    <property type="component" value="Chromosome"/>
</dbReference>
<proteinExistence type="predicted"/>
<dbReference type="EMBL" id="CP000606">
    <property type="protein sequence ID" value="ABO23333.1"/>
    <property type="molecule type" value="Genomic_DNA"/>
</dbReference>
<feature type="domain" description="AB hydrolase-1" evidence="3">
    <location>
        <begin position="124"/>
        <end position="268"/>
    </location>
</feature>
<dbReference type="HOGENOM" id="CLU_043381_0_0_6"/>
<evidence type="ECO:0000313" key="5">
    <source>
        <dbReference type="Proteomes" id="UP000001558"/>
    </source>
</evidence>
<dbReference type="AlphaFoldDB" id="A3QCY5"/>
<name>A3QCY5_SHELP</name>
<organism evidence="4 5">
    <name type="scientific">Shewanella loihica (strain ATCC BAA-1088 / PV-4)</name>
    <dbReference type="NCBI Taxonomy" id="323850"/>
    <lineage>
        <taxon>Bacteria</taxon>
        <taxon>Pseudomonadati</taxon>
        <taxon>Pseudomonadota</taxon>
        <taxon>Gammaproteobacteria</taxon>
        <taxon>Alteromonadales</taxon>
        <taxon>Shewanellaceae</taxon>
        <taxon>Shewanella</taxon>
    </lineage>
</organism>
<keyword evidence="2" id="KW-1133">Transmembrane helix</keyword>
<dbReference type="InterPro" id="IPR029058">
    <property type="entry name" value="AB_hydrolase_fold"/>
</dbReference>
<accession>A3QCY5</accession>
<dbReference type="OrthoDB" id="8476759at2"/>
<protein>
    <recommendedName>
        <fullName evidence="3">AB hydrolase-1 domain-containing protein</fullName>
    </recommendedName>
</protein>
<dbReference type="Gene3D" id="3.40.50.1820">
    <property type="entry name" value="alpha/beta hydrolase"/>
    <property type="match status" value="1"/>
</dbReference>
<reference evidence="4 5" key="1">
    <citation type="submission" date="2007-03" db="EMBL/GenBank/DDBJ databases">
        <title>Complete sequence of Shewanella loihica PV-4.</title>
        <authorList>
            <consortium name="US DOE Joint Genome Institute"/>
            <person name="Copeland A."/>
            <person name="Lucas S."/>
            <person name="Lapidus A."/>
            <person name="Barry K."/>
            <person name="Detter J.C."/>
            <person name="Glavina del Rio T."/>
            <person name="Hammon N."/>
            <person name="Israni S."/>
            <person name="Dalin E."/>
            <person name="Tice H."/>
            <person name="Pitluck S."/>
            <person name="Chain P."/>
            <person name="Malfatti S."/>
            <person name="Shin M."/>
            <person name="Vergez L."/>
            <person name="Schmutz J."/>
            <person name="Larimer F."/>
            <person name="Land M."/>
            <person name="Hauser L."/>
            <person name="Kyrpides N."/>
            <person name="Mikhailova N."/>
            <person name="Romine M.F."/>
            <person name="Serres G."/>
            <person name="Fredrickson J."/>
            <person name="Tiedje J."/>
            <person name="Richardson P."/>
        </authorList>
    </citation>
    <scope>NUCLEOTIDE SEQUENCE [LARGE SCALE GENOMIC DNA]</scope>
    <source>
        <strain evidence="5">ATCC BAA-1088 / PV-4</strain>
    </source>
</reference>
<keyword evidence="2" id="KW-0472">Membrane</keyword>
<feature type="transmembrane region" description="Helical" evidence="2">
    <location>
        <begin position="12"/>
        <end position="35"/>
    </location>
</feature>
<dbReference type="SUPFAM" id="SSF53474">
    <property type="entry name" value="alpha/beta-Hydrolases"/>
    <property type="match status" value="1"/>
</dbReference>
<dbReference type="Pfam" id="PF12697">
    <property type="entry name" value="Abhydrolase_6"/>
    <property type="match status" value="1"/>
</dbReference>
<gene>
    <name evidence="4" type="ordered locus">Shew_1466</name>
</gene>
<dbReference type="eggNOG" id="COG2267">
    <property type="taxonomic scope" value="Bacteria"/>
</dbReference>
<evidence type="ECO:0000256" key="2">
    <source>
        <dbReference type="SAM" id="Phobius"/>
    </source>
</evidence>
<dbReference type="STRING" id="323850.Shew_1466"/>
<keyword evidence="5" id="KW-1185">Reference proteome</keyword>
<dbReference type="RefSeq" id="WP_011865265.1">
    <property type="nucleotide sequence ID" value="NC_009092.1"/>
</dbReference>
<dbReference type="InterPro" id="IPR000073">
    <property type="entry name" value="AB_hydrolase_1"/>
</dbReference>
<evidence type="ECO:0000256" key="1">
    <source>
        <dbReference type="SAM" id="MobiDB-lite"/>
    </source>
</evidence>
<keyword evidence="2" id="KW-0812">Transmembrane</keyword>
<evidence type="ECO:0000313" key="4">
    <source>
        <dbReference type="EMBL" id="ABO23333.1"/>
    </source>
</evidence>
<sequence precursor="true">MKTLLIHSTKHLSIAVTYACLGIVAAALAFGVWFLNARPDLSIWHSTMLEHQFRLDSEVDDFPAYQALEAKLFEEVESKIYRRTQHLDQPLNRYWHGSFADPDNWPKAWNRSYEWAKPDAEFGILLLHGMSDSPYALSHFAEHFKGRAHLLGLRLPGHGTIPSGLVELKWQEMARAVELATKHLKQQMGDKPLYVVAFSTGAALALNHELERLAHNSTLSYRGMIFLSPAIGLSPVAAGAKWQDRLGRLLGLEKLSWNSIQTEYDPFKYNSFAVNAGDVVYQLAERNQQLMQAMPQEQLAELADILTFQSVADATVSTPAVVSNLYGRLPSKQHQLVLFDINRQPLSLALVVSDPLTALLPSLSLDAPRFDLTLVQNRQAVPERNQEREQELVAQTVLSQSDPSQHKPSQNEPLKSLDEVEANRYRPGKVVVHQPLGLNWPAGIYSLSHVALPYPASDNLYGTAFVKGSHRVQIGAAATRGERGVLGVSAAEVLRQKWNPFFPYLLERVDSFIQARQGTNSTPAN</sequence>
<feature type="region of interest" description="Disordered" evidence="1">
    <location>
        <begin position="397"/>
        <end position="417"/>
    </location>
</feature>
<evidence type="ECO:0000259" key="3">
    <source>
        <dbReference type="Pfam" id="PF12697"/>
    </source>
</evidence>